<proteinExistence type="predicted"/>
<dbReference type="AlphaFoldDB" id="A0AA49PZ71"/>
<protein>
    <recommendedName>
        <fullName evidence="3">ABC transporter permease</fullName>
    </recommendedName>
</protein>
<reference evidence="2" key="2">
    <citation type="journal article" date="2024" name="Antonie Van Leeuwenhoek">
        <title>Roseihalotalea indica gen. nov., sp. nov., a halophilic Bacteroidetes from mesopelagic Southwest Indian Ocean with higher carbohydrate metabolic potential.</title>
        <authorList>
            <person name="Chen B."/>
            <person name="Zhang M."/>
            <person name="Lin D."/>
            <person name="Ye J."/>
            <person name="Tang K."/>
        </authorList>
    </citation>
    <scope>NUCLEOTIDE SEQUENCE</scope>
    <source>
        <strain evidence="2">TK19036</strain>
    </source>
</reference>
<evidence type="ECO:0000313" key="2">
    <source>
        <dbReference type="EMBL" id="WKN39845.1"/>
    </source>
</evidence>
<feature type="transmembrane region" description="Helical" evidence="1">
    <location>
        <begin position="6"/>
        <end position="27"/>
    </location>
</feature>
<keyword evidence="1" id="KW-1133">Transmembrane helix</keyword>
<sequence>MKEFSWLVLLAFVIAAPLGYFAMRTWLDGFAHRIDLHAGYFILTFGAALLVAWLTVGFQSTRAALANPVDSLRNE</sequence>
<accession>A0AA49PZ71</accession>
<keyword evidence="1" id="KW-0812">Transmembrane</keyword>
<evidence type="ECO:0000256" key="1">
    <source>
        <dbReference type="SAM" id="Phobius"/>
    </source>
</evidence>
<gene>
    <name evidence="2" type="ORF">K4G66_14210</name>
</gene>
<dbReference type="EMBL" id="CP120682">
    <property type="protein sequence ID" value="WKN39845.1"/>
    <property type="molecule type" value="Genomic_DNA"/>
</dbReference>
<name>A0AA49PZ71_9BACT</name>
<feature type="transmembrane region" description="Helical" evidence="1">
    <location>
        <begin position="39"/>
        <end position="58"/>
    </location>
</feature>
<keyword evidence="1" id="KW-0472">Membrane</keyword>
<organism evidence="2">
    <name type="scientific">Roseihalotalea indica</name>
    <dbReference type="NCBI Taxonomy" id="2867963"/>
    <lineage>
        <taxon>Bacteria</taxon>
        <taxon>Pseudomonadati</taxon>
        <taxon>Bacteroidota</taxon>
        <taxon>Cytophagia</taxon>
        <taxon>Cytophagales</taxon>
        <taxon>Catalimonadaceae</taxon>
        <taxon>Roseihalotalea</taxon>
    </lineage>
</organism>
<evidence type="ECO:0008006" key="3">
    <source>
        <dbReference type="Google" id="ProtNLM"/>
    </source>
</evidence>
<reference evidence="2" key="1">
    <citation type="journal article" date="2023" name="Comput. Struct. Biotechnol. J.">
        <title>Discovery of a novel marine Bacteroidetes with a rich repertoire of carbohydrate-active enzymes.</title>
        <authorList>
            <person name="Chen B."/>
            <person name="Liu G."/>
            <person name="Chen Q."/>
            <person name="Wang H."/>
            <person name="Liu L."/>
            <person name="Tang K."/>
        </authorList>
    </citation>
    <scope>NUCLEOTIDE SEQUENCE</scope>
    <source>
        <strain evidence="2">TK19036</strain>
    </source>
</reference>